<evidence type="ECO:0000313" key="5">
    <source>
        <dbReference type="EMBL" id="KAJ5330794.1"/>
    </source>
</evidence>
<dbReference type="EMBL" id="JAPZBO010000001">
    <property type="protein sequence ID" value="KAJ5330794.1"/>
    <property type="molecule type" value="Genomic_DNA"/>
</dbReference>
<dbReference type="Pfam" id="PF08240">
    <property type="entry name" value="ADH_N"/>
    <property type="match status" value="1"/>
</dbReference>
<organism evidence="5 6">
    <name type="scientific">Penicillium atrosanguineum</name>
    <dbReference type="NCBI Taxonomy" id="1132637"/>
    <lineage>
        <taxon>Eukaryota</taxon>
        <taxon>Fungi</taxon>
        <taxon>Dikarya</taxon>
        <taxon>Ascomycota</taxon>
        <taxon>Pezizomycotina</taxon>
        <taxon>Eurotiomycetes</taxon>
        <taxon>Eurotiomycetidae</taxon>
        <taxon>Eurotiales</taxon>
        <taxon>Aspergillaceae</taxon>
        <taxon>Penicillium</taxon>
    </lineage>
</organism>
<dbReference type="InterPro" id="IPR013154">
    <property type="entry name" value="ADH-like_N"/>
</dbReference>
<dbReference type="Pfam" id="PF00107">
    <property type="entry name" value="ADH_zinc_N"/>
    <property type="match status" value="1"/>
</dbReference>
<feature type="domain" description="Alcohol dehydrogenase-like N-terminal" evidence="4">
    <location>
        <begin position="31"/>
        <end position="111"/>
    </location>
</feature>
<dbReference type="InterPro" id="IPR013149">
    <property type="entry name" value="ADH-like_C"/>
</dbReference>
<gene>
    <name evidence="5" type="ORF">N7476_000577</name>
</gene>
<keyword evidence="2" id="KW-0560">Oxidoreductase</keyword>
<comment type="caution">
    <text evidence="5">The sequence shown here is derived from an EMBL/GenBank/DDBJ whole genome shotgun (WGS) entry which is preliminary data.</text>
</comment>
<dbReference type="GO" id="GO:0016651">
    <property type="term" value="F:oxidoreductase activity, acting on NAD(P)H"/>
    <property type="evidence" value="ECO:0007669"/>
    <property type="project" value="InterPro"/>
</dbReference>
<dbReference type="InterPro" id="IPR036291">
    <property type="entry name" value="NAD(P)-bd_dom_sf"/>
</dbReference>
<comment type="similarity">
    <text evidence="1">Belongs to the zinc-containing alcohol dehydrogenase family.</text>
</comment>
<feature type="domain" description="Alcohol dehydrogenase-like C-terminal" evidence="3">
    <location>
        <begin position="175"/>
        <end position="286"/>
    </location>
</feature>
<dbReference type="CDD" id="cd08249">
    <property type="entry name" value="enoyl_reductase_like"/>
    <property type="match status" value="1"/>
</dbReference>
<sequence length="347" mass="37032">MSTQTALVLTEIGKPLTKMQLPIPDASQLKDYEILVKITAAGLAPLDQKFRDYGHLNIGSRLPAVISADIVGTVIERGPDSNIPVGAHVFSQGLFSLPKGGGLQEYTILNGEYAGIVPGGIQDTEAALYPINIVTAALSLFSSTGFGLPLPETPDAEGFDYTLQNVVIIGAGSNIGKLSVQLAKLAGFGTIIAVASLSNAGLLKSFGATHVIARQDSNIKEQVQAIVGDDLLYVYDTFNYGDLSLGASLLSTSKKGVFAHNGTGQISEAVLKTKRAGLEDKRMLGFSHLIPEFGKLLWEKLPSWLETGQIRALAYKVIDGLEETEVNEALDEYAAGRSGERFHVRIF</sequence>
<evidence type="ECO:0000313" key="6">
    <source>
        <dbReference type="Proteomes" id="UP001147746"/>
    </source>
</evidence>
<protein>
    <submittedName>
        <fullName evidence="5">Dehydrogenase</fullName>
    </submittedName>
</protein>
<accession>A0A9W9QBS5</accession>
<dbReference type="SUPFAM" id="SSF50129">
    <property type="entry name" value="GroES-like"/>
    <property type="match status" value="1"/>
</dbReference>
<evidence type="ECO:0000259" key="4">
    <source>
        <dbReference type="Pfam" id="PF08240"/>
    </source>
</evidence>
<reference evidence="5" key="1">
    <citation type="submission" date="2022-12" db="EMBL/GenBank/DDBJ databases">
        <authorList>
            <person name="Petersen C."/>
        </authorList>
    </citation>
    <scope>NUCLEOTIDE SEQUENCE</scope>
    <source>
        <strain evidence="5">IBT 21472</strain>
    </source>
</reference>
<evidence type="ECO:0000259" key="3">
    <source>
        <dbReference type="Pfam" id="PF00107"/>
    </source>
</evidence>
<evidence type="ECO:0000256" key="2">
    <source>
        <dbReference type="ARBA" id="ARBA00023002"/>
    </source>
</evidence>
<dbReference type="InterPro" id="IPR047122">
    <property type="entry name" value="Trans-enoyl_RdTase-like"/>
</dbReference>
<name>A0A9W9QBS5_9EURO</name>
<keyword evidence="6" id="KW-1185">Reference proteome</keyword>
<dbReference type="Gene3D" id="3.40.50.720">
    <property type="entry name" value="NAD(P)-binding Rossmann-like Domain"/>
    <property type="match status" value="1"/>
</dbReference>
<dbReference type="SUPFAM" id="SSF51735">
    <property type="entry name" value="NAD(P)-binding Rossmann-fold domains"/>
    <property type="match status" value="1"/>
</dbReference>
<dbReference type="Proteomes" id="UP001147746">
    <property type="component" value="Unassembled WGS sequence"/>
</dbReference>
<reference evidence="5" key="2">
    <citation type="journal article" date="2023" name="IMA Fungus">
        <title>Comparative genomic study of the Penicillium genus elucidates a diverse pangenome and 15 lateral gene transfer events.</title>
        <authorList>
            <person name="Petersen C."/>
            <person name="Sorensen T."/>
            <person name="Nielsen M.R."/>
            <person name="Sondergaard T.E."/>
            <person name="Sorensen J.L."/>
            <person name="Fitzpatrick D.A."/>
            <person name="Frisvad J.C."/>
            <person name="Nielsen K.L."/>
        </authorList>
    </citation>
    <scope>NUCLEOTIDE SEQUENCE</scope>
    <source>
        <strain evidence="5">IBT 21472</strain>
    </source>
</reference>
<dbReference type="PANTHER" id="PTHR45348">
    <property type="entry name" value="HYPOTHETICAL OXIDOREDUCTASE (EUROFUNG)"/>
    <property type="match status" value="1"/>
</dbReference>
<evidence type="ECO:0000256" key="1">
    <source>
        <dbReference type="ARBA" id="ARBA00008072"/>
    </source>
</evidence>
<proteinExistence type="inferred from homology"/>
<dbReference type="PANTHER" id="PTHR45348:SF2">
    <property type="entry name" value="ZINC-TYPE ALCOHOL DEHYDROGENASE-LIKE PROTEIN C2E1P3.01"/>
    <property type="match status" value="1"/>
</dbReference>
<dbReference type="Gene3D" id="3.90.180.10">
    <property type="entry name" value="Medium-chain alcohol dehydrogenases, catalytic domain"/>
    <property type="match status" value="1"/>
</dbReference>
<dbReference type="AlphaFoldDB" id="A0A9W9QBS5"/>
<dbReference type="InterPro" id="IPR011032">
    <property type="entry name" value="GroES-like_sf"/>
</dbReference>